<keyword evidence="10" id="KW-0902">Two-component regulatory system</keyword>
<evidence type="ECO:0000256" key="2">
    <source>
        <dbReference type="ARBA" id="ARBA00004236"/>
    </source>
</evidence>
<dbReference type="SMART" id="SM00387">
    <property type="entry name" value="HATPase_c"/>
    <property type="match status" value="1"/>
</dbReference>
<evidence type="ECO:0000259" key="14">
    <source>
        <dbReference type="PROSITE" id="PS50109"/>
    </source>
</evidence>
<gene>
    <name evidence="15" type="ORF">EBQ10_06090</name>
</gene>
<evidence type="ECO:0000256" key="3">
    <source>
        <dbReference type="ARBA" id="ARBA00012438"/>
    </source>
</evidence>
<evidence type="ECO:0000256" key="12">
    <source>
        <dbReference type="ARBA" id="ARBA00039401"/>
    </source>
</evidence>
<evidence type="ECO:0000256" key="8">
    <source>
        <dbReference type="ARBA" id="ARBA00022777"/>
    </source>
</evidence>
<evidence type="ECO:0000256" key="10">
    <source>
        <dbReference type="ARBA" id="ARBA00023012"/>
    </source>
</evidence>
<dbReference type="PANTHER" id="PTHR45453:SF1">
    <property type="entry name" value="PHOSPHATE REGULON SENSOR PROTEIN PHOR"/>
    <property type="match status" value="1"/>
</dbReference>
<dbReference type="SMART" id="SM00388">
    <property type="entry name" value="HisKA"/>
    <property type="match status" value="1"/>
</dbReference>
<dbReference type="EC" id="2.7.13.3" evidence="3"/>
<keyword evidence="7" id="KW-0547">Nucleotide-binding</keyword>
<reference evidence="15 16" key="1">
    <citation type="submission" date="2018-11" db="EMBL/GenBank/DDBJ databases">
        <title>Multidrug-resistant genes are associated with an 42-kb island TGI1 carrying a complex class 1 integron in a Trueperella pyogenes.</title>
        <authorList>
            <person name="Dong W."/>
        </authorList>
    </citation>
    <scope>NUCLEOTIDE SEQUENCE [LARGE SCALE GENOMIC DNA]</scope>
    <source>
        <strain evidence="15 16">TP4</strain>
    </source>
</reference>
<dbReference type="GO" id="GO:0004721">
    <property type="term" value="F:phosphoprotein phosphatase activity"/>
    <property type="evidence" value="ECO:0007669"/>
    <property type="project" value="TreeGrafter"/>
</dbReference>
<evidence type="ECO:0000256" key="4">
    <source>
        <dbReference type="ARBA" id="ARBA00022475"/>
    </source>
</evidence>
<comment type="subcellular location">
    <subcellularLocation>
        <location evidence="2">Cell membrane</location>
    </subcellularLocation>
</comment>
<dbReference type="AlphaFoldDB" id="A0A3S9QLU9"/>
<dbReference type="PROSITE" id="PS50109">
    <property type="entry name" value="HIS_KIN"/>
    <property type="match status" value="1"/>
</dbReference>
<dbReference type="FunFam" id="3.30.565.10:FF:000006">
    <property type="entry name" value="Sensor histidine kinase WalK"/>
    <property type="match status" value="1"/>
</dbReference>
<feature type="domain" description="Histidine kinase" evidence="14">
    <location>
        <begin position="156"/>
        <end position="372"/>
    </location>
</feature>
<name>A0A3S9QLU9_9ACTO</name>
<dbReference type="Proteomes" id="UP000275951">
    <property type="component" value="Chromosome"/>
</dbReference>
<evidence type="ECO:0000256" key="13">
    <source>
        <dbReference type="SAM" id="Phobius"/>
    </source>
</evidence>
<keyword evidence="4" id="KW-1003">Cell membrane</keyword>
<dbReference type="PANTHER" id="PTHR45453">
    <property type="entry name" value="PHOSPHATE REGULON SENSOR PROTEIN PHOR"/>
    <property type="match status" value="1"/>
</dbReference>
<dbReference type="RefSeq" id="WP_114949872.1">
    <property type="nucleotide sequence ID" value="NZ_CP033905.1"/>
</dbReference>
<dbReference type="InterPro" id="IPR036890">
    <property type="entry name" value="HATPase_C_sf"/>
</dbReference>
<dbReference type="CDD" id="cd00082">
    <property type="entry name" value="HisKA"/>
    <property type="match status" value="1"/>
</dbReference>
<dbReference type="FunFam" id="1.10.287.130:FF:000008">
    <property type="entry name" value="Two-component sensor histidine kinase"/>
    <property type="match status" value="1"/>
</dbReference>
<dbReference type="GO" id="GO:0005524">
    <property type="term" value="F:ATP binding"/>
    <property type="evidence" value="ECO:0007669"/>
    <property type="project" value="UniProtKB-KW"/>
</dbReference>
<evidence type="ECO:0000256" key="9">
    <source>
        <dbReference type="ARBA" id="ARBA00022840"/>
    </source>
</evidence>
<dbReference type="InterPro" id="IPR050351">
    <property type="entry name" value="BphY/WalK/GraS-like"/>
</dbReference>
<evidence type="ECO:0000256" key="11">
    <source>
        <dbReference type="ARBA" id="ARBA00023136"/>
    </source>
</evidence>
<keyword evidence="11 13" id="KW-0472">Membrane</keyword>
<keyword evidence="13" id="KW-1133">Transmembrane helix</keyword>
<evidence type="ECO:0000256" key="5">
    <source>
        <dbReference type="ARBA" id="ARBA00022553"/>
    </source>
</evidence>
<evidence type="ECO:0000313" key="16">
    <source>
        <dbReference type="Proteomes" id="UP000275951"/>
    </source>
</evidence>
<keyword evidence="8 15" id="KW-0418">Kinase</keyword>
<organism evidence="15 16">
    <name type="scientific">Trueperella pyogenes</name>
    <dbReference type="NCBI Taxonomy" id="1661"/>
    <lineage>
        <taxon>Bacteria</taxon>
        <taxon>Bacillati</taxon>
        <taxon>Actinomycetota</taxon>
        <taxon>Actinomycetes</taxon>
        <taxon>Actinomycetales</taxon>
        <taxon>Actinomycetaceae</taxon>
        <taxon>Trueperella</taxon>
    </lineage>
</organism>
<evidence type="ECO:0000256" key="1">
    <source>
        <dbReference type="ARBA" id="ARBA00000085"/>
    </source>
</evidence>
<evidence type="ECO:0000313" key="15">
    <source>
        <dbReference type="EMBL" id="AZR06905.1"/>
    </source>
</evidence>
<dbReference type="InterPro" id="IPR003594">
    <property type="entry name" value="HATPase_dom"/>
</dbReference>
<feature type="transmembrane region" description="Helical" evidence="13">
    <location>
        <begin position="6"/>
        <end position="25"/>
    </location>
</feature>
<comment type="catalytic activity">
    <reaction evidence="1">
        <text>ATP + protein L-histidine = ADP + protein N-phospho-L-histidine.</text>
        <dbReference type="EC" id="2.7.13.3"/>
    </reaction>
</comment>
<evidence type="ECO:0000256" key="6">
    <source>
        <dbReference type="ARBA" id="ARBA00022679"/>
    </source>
</evidence>
<keyword evidence="9" id="KW-0067">ATP-binding</keyword>
<dbReference type="InterPro" id="IPR005467">
    <property type="entry name" value="His_kinase_dom"/>
</dbReference>
<dbReference type="InterPro" id="IPR036097">
    <property type="entry name" value="HisK_dim/P_sf"/>
</dbReference>
<dbReference type="GO" id="GO:0005886">
    <property type="term" value="C:plasma membrane"/>
    <property type="evidence" value="ECO:0007669"/>
    <property type="project" value="UniProtKB-SubCell"/>
</dbReference>
<dbReference type="PRINTS" id="PR00344">
    <property type="entry name" value="BCTRLSENSOR"/>
</dbReference>
<dbReference type="Pfam" id="PF02518">
    <property type="entry name" value="HATPase_c"/>
    <property type="match status" value="1"/>
</dbReference>
<dbReference type="InterPro" id="IPR003661">
    <property type="entry name" value="HisK_dim/P_dom"/>
</dbReference>
<keyword evidence="5" id="KW-0597">Phosphoprotein</keyword>
<dbReference type="Gene3D" id="3.30.565.10">
    <property type="entry name" value="Histidine kinase-like ATPase, C-terminal domain"/>
    <property type="match status" value="1"/>
</dbReference>
<accession>A0A3S9QLU9</accession>
<evidence type="ECO:0000256" key="7">
    <source>
        <dbReference type="ARBA" id="ARBA00022741"/>
    </source>
</evidence>
<dbReference type="Pfam" id="PF00512">
    <property type="entry name" value="HisKA"/>
    <property type="match status" value="1"/>
</dbReference>
<protein>
    <recommendedName>
        <fullName evidence="12">Sensor-like histidine kinase SenX3</fullName>
        <ecNumber evidence="3">2.7.13.3</ecNumber>
    </recommendedName>
</protein>
<dbReference type="CDD" id="cd00075">
    <property type="entry name" value="HATPase"/>
    <property type="match status" value="1"/>
</dbReference>
<dbReference type="GO" id="GO:0000155">
    <property type="term" value="F:phosphorelay sensor kinase activity"/>
    <property type="evidence" value="ECO:0007669"/>
    <property type="project" value="InterPro"/>
</dbReference>
<dbReference type="EMBL" id="CP033905">
    <property type="protein sequence ID" value="AZR06905.1"/>
    <property type="molecule type" value="Genomic_DNA"/>
</dbReference>
<dbReference type="GO" id="GO:0016036">
    <property type="term" value="P:cellular response to phosphate starvation"/>
    <property type="evidence" value="ECO:0007669"/>
    <property type="project" value="TreeGrafter"/>
</dbReference>
<dbReference type="Gene3D" id="1.10.287.130">
    <property type="match status" value="1"/>
</dbReference>
<keyword evidence="6" id="KW-0808">Transferase</keyword>
<proteinExistence type="predicted"/>
<keyword evidence="13" id="KW-0812">Transmembrane</keyword>
<dbReference type="SUPFAM" id="SSF55874">
    <property type="entry name" value="ATPase domain of HSP90 chaperone/DNA topoisomerase II/histidine kinase"/>
    <property type="match status" value="1"/>
</dbReference>
<dbReference type="SUPFAM" id="SSF47384">
    <property type="entry name" value="Homodimeric domain of signal transducing histidine kinase"/>
    <property type="match status" value="1"/>
</dbReference>
<dbReference type="InterPro" id="IPR004358">
    <property type="entry name" value="Sig_transdc_His_kin-like_C"/>
</dbReference>
<sequence>MADGFLFGVGFFLGILVAVVAIAAYEISQRLLGQADVAPPPADDTDVLTLLAALPQSHIVVDADDAALRASSITYAYGLVRQGVLREELADLAARARSAGAVSDLDLRLPRREEGAAELRLWVRATPIAGDKVLILFEDNTEKRRLEETRRDFVANVSHELKTPVGAIGLLAETLTQVADEPDNVRRFSARLNAEAERLSQLVQEIIQLSRLQDANVLADSEFVDVDDVVREALDRVRVEADSRGVRLVWGGTAGLRLYGDRALLTTAVRNLLDNAVRYSRHYGQVSVAVSAEAGEVHISVIDQGEGIAQEAHERIFERFYRGDRARSRETGGTGLGLSIVKHVATDHGGRVQVWSRPGQGSTFTMILPEAYVPSHGSEGLGAAGVEEFPDMVKEAR</sequence>